<proteinExistence type="predicted"/>
<name>A0A6A3D1I4_HIBSY</name>
<feature type="compositionally biased region" description="Basic and acidic residues" evidence="1">
    <location>
        <begin position="41"/>
        <end position="50"/>
    </location>
</feature>
<evidence type="ECO:0000313" key="2">
    <source>
        <dbReference type="EMBL" id="KAE8734494.1"/>
    </source>
</evidence>
<dbReference type="PANTHER" id="PTHR35486">
    <property type="entry name" value="EXPRESSED PROTEIN"/>
    <property type="match status" value="1"/>
</dbReference>
<feature type="compositionally biased region" description="Basic and acidic residues" evidence="1">
    <location>
        <begin position="126"/>
        <end position="137"/>
    </location>
</feature>
<feature type="region of interest" description="Disordered" evidence="1">
    <location>
        <begin position="195"/>
        <end position="233"/>
    </location>
</feature>
<accession>A0A6A3D1I4</accession>
<feature type="region of interest" description="Disordered" evidence="1">
    <location>
        <begin position="126"/>
        <end position="147"/>
    </location>
</feature>
<evidence type="ECO:0000313" key="3">
    <source>
        <dbReference type="Proteomes" id="UP000436088"/>
    </source>
</evidence>
<evidence type="ECO:0000256" key="1">
    <source>
        <dbReference type="SAM" id="MobiDB-lite"/>
    </source>
</evidence>
<organism evidence="2 3">
    <name type="scientific">Hibiscus syriacus</name>
    <name type="common">Rose of Sharon</name>
    <dbReference type="NCBI Taxonomy" id="106335"/>
    <lineage>
        <taxon>Eukaryota</taxon>
        <taxon>Viridiplantae</taxon>
        <taxon>Streptophyta</taxon>
        <taxon>Embryophyta</taxon>
        <taxon>Tracheophyta</taxon>
        <taxon>Spermatophyta</taxon>
        <taxon>Magnoliopsida</taxon>
        <taxon>eudicotyledons</taxon>
        <taxon>Gunneridae</taxon>
        <taxon>Pentapetalae</taxon>
        <taxon>rosids</taxon>
        <taxon>malvids</taxon>
        <taxon>Malvales</taxon>
        <taxon>Malvaceae</taxon>
        <taxon>Malvoideae</taxon>
        <taxon>Hibiscus</taxon>
    </lineage>
</organism>
<dbReference type="EMBL" id="VEPZ02000069">
    <property type="protein sequence ID" value="KAE8734494.1"/>
    <property type="molecule type" value="Genomic_DNA"/>
</dbReference>
<keyword evidence="3" id="KW-1185">Reference proteome</keyword>
<dbReference type="Proteomes" id="UP000436088">
    <property type="component" value="Unassembled WGS sequence"/>
</dbReference>
<dbReference type="PANTHER" id="PTHR35486:SF1">
    <property type="entry name" value="OS02G0689500 PROTEIN"/>
    <property type="match status" value="1"/>
</dbReference>
<sequence>MRCKKHLSDLSSGVGVCATCLRERLLVVIATETRLERAAAVNQDRRKHEPPPLSFPRSVSPYVNRRKSDDDGETWIHHQIFYSTPQVGLTTTTTADFDAASVAFKKKRKFSLFSSLFGTRSEKFNSDPRVHNHRESCYEPASSSSSSSSWFSAIFTTGRKNQQTSRTSRVEHFPQFDHRYPRPCADRGMSPATELNPGDECDRLPPEISPEVSPLWKRTPTTGRGGRTGATNKRGMAFCLSPLVRASLNRQWKQKSGSAPDMTYTNEGRPPMKPHLGTAAGFCANRSKKIADFGRVKYNR</sequence>
<gene>
    <name evidence="2" type="ORF">F3Y22_tig00000764pilonHSYRG00164</name>
</gene>
<dbReference type="AlphaFoldDB" id="A0A6A3D1I4"/>
<comment type="caution">
    <text evidence="2">The sequence shown here is derived from an EMBL/GenBank/DDBJ whole genome shotgun (WGS) entry which is preliminary data.</text>
</comment>
<reference evidence="2" key="1">
    <citation type="submission" date="2019-09" db="EMBL/GenBank/DDBJ databases">
        <title>Draft genome information of white flower Hibiscus syriacus.</title>
        <authorList>
            <person name="Kim Y.-M."/>
        </authorList>
    </citation>
    <scope>NUCLEOTIDE SEQUENCE [LARGE SCALE GENOMIC DNA]</scope>
    <source>
        <strain evidence="2">YM2019G1</strain>
    </source>
</reference>
<protein>
    <submittedName>
        <fullName evidence="2">Uncharacterized protein</fullName>
    </submittedName>
</protein>
<feature type="region of interest" description="Disordered" evidence="1">
    <location>
        <begin position="41"/>
        <end position="68"/>
    </location>
</feature>